<dbReference type="Gene3D" id="1.10.437.10">
    <property type="entry name" value="Blc2-like"/>
    <property type="match status" value="1"/>
</dbReference>
<evidence type="ECO:0000256" key="1">
    <source>
        <dbReference type="SAM" id="MobiDB-lite"/>
    </source>
</evidence>
<sequence length="1039" mass="114045">MSQSYVHQVKSTTVSESSGDLVKRGGIVGRAKLLSNSTDESRASDSGISTECNDIPACSSTSLPVHNGTNGEEAVESDYSNYIDSLGTQSISADDLVGDNVSLSTDKLHISTPGATSQSPRLGDAMQVPSAYDLDPSLGSADIQIALSSSSVTGSLSGRGSEMSALELSPLSSTCTTNRDVVAHILEHLISQHIQKDRNWQPSGHYNLNPHRSLVEMEEDIGNVLKKRTKAREDARRVLELFLENSLKVDPDFRPSGRYQKSKSRHSPSPYAPKTDTPPASPIAEVYDVSVVLPTNMPSPAAASLRPLSPIIAVESAAERSGEFFVHYPHRDSYYCALYDDFPDDNCLNTVTEALQGHIAIASPETLEEDEDSSPISLIALEPGTTTAIHGGRDYERTEVETTANGVHIHKHIEVEQRYSSGSDSSTVDLDHHDLSHRKKKSFFTRTSERLRHALNRVQRSGSRSENEDERYSVTPRPKKVKKKKKTKLGQKKGSTEVVDEKILQSHQHKFALEGNAQASEKGTGLNADIWRDKRGEAGELLKEARNRSNRKPQRSESSKSNESLFKFFSIKKQTRPESPGAKSDKKPFSLVSIMRKSKKKGSNEVIVSNESSQAVSQPVHRTGSLQRPASDKRPAVTQQGNTHHLSVPQSSPQESSKSLSPHKQYVPRSIPKLSEGGNSSRQNRPRRYTPETRQDRPHFSEIDGASSSSGLMAAGAIRTSANKREKLRLPLNVEATVGRTQSLLTRRNGEKVLKTVTSVDEMVSMDKRKTGPKAESEMDSDSEIERIKDIPQAKRNQSERDKMYRHIASKISRLVKAWESDNDNVSSNYNTPLEESFTGMYIGSLPTSGKSSSLERNTSFVSAKSGSSTSSHGQRETIELSSSGAGMAFGSFKMENIPEGEGQNSEDSTSILESSITATDVASLGAMLRARGDHLHSYNPNLSTMFGSAIMREMGNYEVFEKIIANTSTNEQSYLQKITAVFSITSRLWKLAGKTGTLANQIKENALNYIENNVAQYIMSNGGWDSMLEESSSELEVD</sequence>
<protein>
    <submittedName>
        <fullName evidence="2">Uncharacterized protein</fullName>
    </submittedName>
</protein>
<evidence type="ECO:0000313" key="3">
    <source>
        <dbReference type="Proteomes" id="UP000593567"/>
    </source>
</evidence>
<dbReference type="AlphaFoldDB" id="A0A7J7JRN3"/>
<dbReference type="InterPro" id="IPR036834">
    <property type="entry name" value="Bcl-2-like_sf"/>
</dbReference>
<dbReference type="GO" id="GO:0042981">
    <property type="term" value="P:regulation of apoptotic process"/>
    <property type="evidence" value="ECO:0007669"/>
    <property type="project" value="InterPro"/>
</dbReference>
<feature type="region of interest" description="Disordered" evidence="1">
    <location>
        <begin position="455"/>
        <end position="501"/>
    </location>
</feature>
<feature type="compositionally biased region" description="Basic and acidic residues" evidence="1">
    <location>
        <begin position="463"/>
        <end position="472"/>
    </location>
</feature>
<gene>
    <name evidence="2" type="ORF">EB796_013607</name>
</gene>
<dbReference type="Proteomes" id="UP000593567">
    <property type="component" value="Unassembled WGS sequence"/>
</dbReference>
<feature type="compositionally biased region" description="Polar residues" evidence="1">
    <location>
        <begin position="606"/>
        <end position="617"/>
    </location>
</feature>
<dbReference type="OrthoDB" id="6158525at2759"/>
<keyword evidence="3" id="KW-1185">Reference proteome</keyword>
<dbReference type="EMBL" id="VXIV02001991">
    <property type="protein sequence ID" value="KAF6028096.1"/>
    <property type="molecule type" value="Genomic_DNA"/>
</dbReference>
<feature type="region of interest" description="Disordered" evidence="1">
    <location>
        <begin position="512"/>
        <end position="531"/>
    </location>
</feature>
<feature type="region of interest" description="Disordered" evidence="1">
    <location>
        <begin position="253"/>
        <end position="280"/>
    </location>
</feature>
<feature type="region of interest" description="Disordered" evidence="1">
    <location>
        <begin position="543"/>
        <end position="712"/>
    </location>
</feature>
<dbReference type="SUPFAM" id="SSF56854">
    <property type="entry name" value="Bcl-2 inhibitors of programmed cell death"/>
    <property type="match status" value="1"/>
</dbReference>
<accession>A0A7J7JRN3</accession>
<feature type="compositionally biased region" description="Basic residues" evidence="1">
    <location>
        <begin position="477"/>
        <end position="491"/>
    </location>
</feature>
<name>A0A7J7JRN3_BUGNE</name>
<feature type="compositionally biased region" description="Basic and acidic residues" evidence="1">
    <location>
        <begin position="689"/>
        <end position="702"/>
    </location>
</feature>
<organism evidence="2 3">
    <name type="scientific">Bugula neritina</name>
    <name type="common">Brown bryozoan</name>
    <name type="synonym">Sertularia neritina</name>
    <dbReference type="NCBI Taxonomy" id="10212"/>
    <lineage>
        <taxon>Eukaryota</taxon>
        <taxon>Metazoa</taxon>
        <taxon>Spiralia</taxon>
        <taxon>Lophotrochozoa</taxon>
        <taxon>Bryozoa</taxon>
        <taxon>Gymnolaemata</taxon>
        <taxon>Cheilostomatida</taxon>
        <taxon>Flustrina</taxon>
        <taxon>Buguloidea</taxon>
        <taxon>Bugulidae</taxon>
        <taxon>Bugula</taxon>
    </lineage>
</organism>
<proteinExistence type="predicted"/>
<evidence type="ECO:0000313" key="2">
    <source>
        <dbReference type="EMBL" id="KAF6028096.1"/>
    </source>
</evidence>
<comment type="caution">
    <text evidence="2">The sequence shown here is derived from an EMBL/GenBank/DDBJ whole genome shotgun (WGS) entry which is preliminary data.</text>
</comment>
<feature type="compositionally biased region" description="Low complexity" evidence="1">
    <location>
        <begin position="646"/>
        <end position="662"/>
    </location>
</feature>
<reference evidence="2" key="1">
    <citation type="submission" date="2020-06" db="EMBL/GenBank/DDBJ databases">
        <title>Draft genome of Bugula neritina, a colonial animal packing powerful symbionts and potential medicines.</title>
        <authorList>
            <person name="Rayko M."/>
        </authorList>
    </citation>
    <scope>NUCLEOTIDE SEQUENCE [LARGE SCALE GENOMIC DNA]</scope>
    <source>
        <strain evidence="2">Kwan_BN1</strain>
    </source>
</reference>